<evidence type="ECO:0000313" key="2">
    <source>
        <dbReference type="EMBL" id="EIJ65483.1"/>
    </source>
</evidence>
<gene>
    <name evidence="2" type="ORF">BD31_I0697</name>
</gene>
<protein>
    <submittedName>
        <fullName evidence="2">Uncharacterized protein</fullName>
    </submittedName>
</protein>
<dbReference type="PATRIC" id="fig|859350.6.peg.1462"/>
<keyword evidence="1" id="KW-0175">Coiled coil</keyword>
<evidence type="ECO:0000313" key="3">
    <source>
        <dbReference type="Proteomes" id="UP000003423"/>
    </source>
</evidence>
<reference evidence="2 3" key="1">
    <citation type="journal article" date="2012" name="J. Bacteriol.">
        <title>Genome sequence of "Candidatus Nitrosopumilus salaria" BD31, an ammonia-oxidizing archaeon from the San Francisco Bay estuary.</title>
        <authorList>
            <person name="Mosier A.C."/>
            <person name="Allen E.E."/>
            <person name="Kim M."/>
            <person name="Ferriera S."/>
            <person name="Francis C.A."/>
        </authorList>
    </citation>
    <scope>NUCLEOTIDE SEQUENCE [LARGE SCALE GENOMIC DNA]</scope>
    <source>
        <strain evidence="2 3">BD31</strain>
    </source>
</reference>
<proteinExistence type="predicted"/>
<dbReference type="RefSeq" id="WP_008300481.1">
    <property type="nucleotide sequence ID" value="NZ_AEXL02000120.1"/>
</dbReference>
<organism evidence="2 3">
    <name type="scientific">Candidatus Nitrosopumilus salarius BD31</name>
    <dbReference type="NCBI Taxonomy" id="859350"/>
    <lineage>
        <taxon>Archaea</taxon>
        <taxon>Nitrososphaerota</taxon>
        <taxon>Nitrososphaeria</taxon>
        <taxon>Nitrosopumilales</taxon>
        <taxon>Nitrosopumilaceae</taxon>
        <taxon>Nitrosopumilus</taxon>
    </lineage>
</organism>
<feature type="coiled-coil region" evidence="1">
    <location>
        <begin position="2"/>
        <end position="33"/>
    </location>
</feature>
<keyword evidence="3" id="KW-1185">Reference proteome</keyword>
<accession>I3D190</accession>
<evidence type="ECO:0000256" key="1">
    <source>
        <dbReference type="SAM" id="Coils"/>
    </source>
</evidence>
<dbReference type="OrthoDB" id="3122at2157"/>
<name>I3D190_9ARCH</name>
<comment type="caution">
    <text evidence="2">The sequence shown here is derived from an EMBL/GenBank/DDBJ whole genome shotgun (WGS) entry which is preliminary data.</text>
</comment>
<dbReference type="AlphaFoldDB" id="I3D190"/>
<dbReference type="EMBL" id="AEXL02000120">
    <property type="protein sequence ID" value="EIJ65483.1"/>
    <property type="molecule type" value="Genomic_DNA"/>
</dbReference>
<sequence>MNAIKSKSLKELEKKLNQQRKQASENLIKEKLDQKNLDYDTVSVILEIFDKSKFQWHEEHFDVFDSKPDDFRGKILPKNNRECVMLGVRLGTMRSKIIYNLRDLQLTEKQRQDIDDLIWNFVWYSWQQARILHDHIIKEKSQM</sequence>
<dbReference type="Proteomes" id="UP000003423">
    <property type="component" value="Unassembled WGS sequence"/>
</dbReference>